<feature type="domain" description="Helicase ATP-binding" evidence="5">
    <location>
        <begin position="262"/>
        <end position="469"/>
    </location>
</feature>
<feature type="compositionally biased region" description="Polar residues" evidence="4">
    <location>
        <begin position="1"/>
        <end position="16"/>
    </location>
</feature>
<dbReference type="InterPro" id="IPR050496">
    <property type="entry name" value="SNF2_RAD54_helicase_repair"/>
</dbReference>
<dbReference type="GO" id="GO:0005524">
    <property type="term" value="F:ATP binding"/>
    <property type="evidence" value="ECO:0007669"/>
    <property type="project" value="InterPro"/>
</dbReference>
<dbReference type="Proteomes" id="UP000886653">
    <property type="component" value="Unassembled WGS sequence"/>
</dbReference>
<evidence type="ECO:0000313" key="8">
    <source>
        <dbReference type="Proteomes" id="UP000886653"/>
    </source>
</evidence>
<organism evidence="7 8">
    <name type="scientific">Cronartium quercuum f. sp. fusiforme G11</name>
    <dbReference type="NCBI Taxonomy" id="708437"/>
    <lineage>
        <taxon>Eukaryota</taxon>
        <taxon>Fungi</taxon>
        <taxon>Dikarya</taxon>
        <taxon>Basidiomycota</taxon>
        <taxon>Pucciniomycotina</taxon>
        <taxon>Pucciniomycetes</taxon>
        <taxon>Pucciniales</taxon>
        <taxon>Coleosporiaceae</taxon>
        <taxon>Cronartium</taxon>
    </lineage>
</organism>
<dbReference type="InterPro" id="IPR014001">
    <property type="entry name" value="Helicase_ATP-bd"/>
</dbReference>
<evidence type="ECO:0000259" key="5">
    <source>
        <dbReference type="PROSITE" id="PS51192"/>
    </source>
</evidence>
<keyword evidence="1" id="KW-0547">Nucleotide-binding</keyword>
<evidence type="ECO:0000256" key="1">
    <source>
        <dbReference type="ARBA" id="ARBA00022741"/>
    </source>
</evidence>
<feature type="domain" description="Helicase C-terminal" evidence="6">
    <location>
        <begin position="634"/>
        <end position="789"/>
    </location>
</feature>
<evidence type="ECO:0000256" key="3">
    <source>
        <dbReference type="ARBA" id="ARBA00022840"/>
    </source>
</evidence>
<protein>
    <submittedName>
        <fullName evidence="7">Uncharacterized protein</fullName>
    </submittedName>
</protein>
<gene>
    <name evidence="7" type="ORF">CROQUDRAFT_95303</name>
</gene>
<dbReference type="PANTHER" id="PTHR45629">
    <property type="entry name" value="SNF2/RAD54 FAMILY MEMBER"/>
    <property type="match status" value="1"/>
</dbReference>
<reference evidence="7" key="1">
    <citation type="submission" date="2013-11" db="EMBL/GenBank/DDBJ databases">
        <title>Genome sequence of the fusiform rust pathogen reveals effectors for host alternation and coevolution with pine.</title>
        <authorList>
            <consortium name="DOE Joint Genome Institute"/>
            <person name="Smith K."/>
            <person name="Pendleton A."/>
            <person name="Kubisiak T."/>
            <person name="Anderson C."/>
            <person name="Salamov A."/>
            <person name="Aerts A."/>
            <person name="Riley R."/>
            <person name="Clum A."/>
            <person name="Lindquist E."/>
            <person name="Ence D."/>
            <person name="Campbell M."/>
            <person name="Kronenberg Z."/>
            <person name="Feau N."/>
            <person name="Dhillon B."/>
            <person name="Hamelin R."/>
            <person name="Burleigh J."/>
            <person name="Smith J."/>
            <person name="Yandell M."/>
            <person name="Nelson C."/>
            <person name="Grigoriev I."/>
            <person name="Davis J."/>
        </authorList>
    </citation>
    <scope>NUCLEOTIDE SEQUENCE</scope>
    <source>
        <strain evidence="7">G11</strain>
    </source>
</reference>
<accession>A0A9P6NCJ2</accession>
<dbReference type="EMBL" id="MU167300">
    <property type="protein sequence ID" value="KAG0144195.1"/>
    <property type="molecule type" value="Genomic_DNA"/>
</dbReference>
<dbReference type="PROSITE" id="PS51194">
    <property type="entry name" value="HELICASE_CTER"/>
    <property type="match status" value="1"/>
</dbReference>
<evidence type="ECO:0000256" key="4">
    <source>
        <dbReference type="SAM" id="MobiDB-lite"/>
    </source>
</evidence>
<dbReference type="SMART" id="SM00490">
    <property type="entry name" value="HELICc"/>
    <property type="match status" value="1"/>
</dbReference>
<evidence type="ECO:0000256" key="2">
    <source>
        <dbReference type="ARBA" id="ARBA00022801"/>
    </source>
</evidence>
<dbReference type="GO" id="GO:0016787">
    <property type="term" value="F:hydrolase activity"/>
    <property type="evidence" value="ECO:0007669"/>
    <property type="project" value="UniProtKB-KW"/>
</dbReference>
<dbReference type="InterPro" id="IPR027417">
    <property type="entry name" value="P-loop_NTPase"/>
</dbReference>
<dbReference type="InterPro" id="IPR049730">
    <property type="entry name" value="SNF2/RAD54-like_C"/>
</dbReference>
<dbReference type="PROSITE" id="PS51192">
    <property type="entry name" value="HELICASE_ATP_BIND_1"/>
    <property type="match status" value="1"/>
</dbReference>
<evidence type="ECO:0000259" key="6">
    <source>
        <dbReference type="PROSITE" id="PS51194"/>
    </source>
</evidence>
<keyword evidence="8" id="KW-1185">Reference proteome</keyword>
<dbReference type="PANTHER" id="PTHR45629:SF7">
    <property type="entry name" value="DNA EXCISION REPAIR PROTEIN ERCC-6-RELATED"/>
    <property type="match status" value="1"/>
</dbReference>
<dbReference type="OrthoDB" id="2500640at2759"/>
<proteinExistence type="predicted"/>
<dbReference type="SUPFAM" id="SSF52540">
    <property type="entry name" value="P-loop containing nucleoside triphosphate hydrolases"/>
    <property type="match status" value="2"/>
</dbReference>
<dbReference type="InterPro" id="IPR000330">
    <property type="entry name" value="SNF2_N"/>
</dbReference>
<dbReference type="Gene3D" id="3.40.50.10810">
    <property type="entry name" value="Tandem AAA-ATPase domain"/>
    <property type="match status" value="1"/>
</dbReference>
<keyword evidence="2" id="KW-0378">Hydrolase</keyword>
<dbReference type="SMART" id="SM00487">
    <property type="entry name" value="DEXDc"/>
    <property type="match status" value="1"/>
</dbReference>
<dbReference type="CDD" id="cd18793">
    <property type="entry name" value="SF2_C_SNF"/>
    <property type="match status" value="1"/>
</dbReference>
<dbReference type="Pfam" id="PF00176">
    <property type="entry name" value="SNF2-rel_dom"/>
    <property type="match status" value="1"/>
</dbReference>
<keyword evidence="3" id="KW-0067">ATP-binding</keyword>
<feature type="region of interest" description="Disordered" evidence="4">
    <location>
        <begin position="194"/>
        <end position="226"/>
    </location>
</feature>
<dbReference type="InterPro" id="IPR001650">
    <property type="entry name" value="Helicase_C-like"/>
</dbReference>
<dbReference type="InterPro" id="IPR038718">
    <property type="entry name" value="SNF2-like_sf"/>
</dbReference>
<feature type="region of interest" description="Disordered" evidence="4">
    <location>
        <begin position="1"/>
        <end position="44"/>
    </location>
</feature>
<dbReference type="Gene3D" id="3.40.50.300">
    <property type="entry name" value="P-loop containing nucleotide triphosphate hydrolases"/>
    <property type="match status" value="1"/>
</dbReference>
<evidence type="ECO:0000313" key="7">
    <source>
        <dbReference type="EMBL" id="KAG0144195.1"/>
    </source>
</evidence>
<dbReference type="AlphaFoldDB" id="A0A9P6NCJ2"/>
<sequence>MSTRRQTRNTTSAISSKTKKQATRSTDVKPTVLSNPVNGELGSSDESLLNFAVNSSMARDITAQIKHREANRNRLKPKPFRPPPRFIEEEDELNPEEVRARAWRPKEGRPPEHMSAATANLQRKYNPLINLLGVKLKIVKADDEELEKDEDNESTPEKFNQVDISIREKQPEPRVTMVRSRKRVASEDLDETLIRSSKRKGHRDKPEKDVSRFRTNNCLPGPHSFSPDQDIGSLDLGNGYSLTSKINRFLRAYQRDGVKFLFKHYSAGNGAILADDMGLGKTIQVISFLAAIMGKTETPFTSFLVQLLTITYPLLSGKTGTSQDEDYRRKKVNRGKKTYKPTDLGPTCLVICPNSVVDNWAREIETWGYFEFGILNSSKDTAHTLKRFKAGAYDILICGFEYARNKIDDIFDLDLSLVVDEAHRLKNWKSETNRALHRFRTKIRFGLTGTALQNNLAELHSVFDWARPFALGTRYMWKAFVTDPILHARKANASKYEIRLGSERARALVNNCWPDLQLRRTKAEILKELPSKTDHIVMCPMTVAQQTAYKNLLETEDVVNMRKHAEPSNVFHSACVVIKIANHLALLYPNREDGEEKFEKDTEFMKKMFPNDYKERQHHYSSDFDTELCGKWLILKPLLKRWKKESAKVLIFSQWTKMMDILSYWLEHDFPGLDGKVPACERLSRVDSFQTDPNKFIFLVSTLAGGVGLNLTAANKVVIFDPSWNPASDEQAMNRVVRIGQQRSVECLRLIGVGTAEELVYQRQIYKTHLAEVANTAQQPVRKFMGVQGDKKNQGEIWGVKNIFRLPSGKVGDQEIDGGTASEVLLAMNCLATKGAPENEDVSPGEIVIKRIHIPQEDIIIPSDSTEEILRSCGVGGVLPNGEVGDLPQDSEASGAEDIRVEKNIASPMKTMNDRSRSSCVERLTVPLRKPAQVTVYEKTGDDVRAQESVSESESESGIYTDVKRVAFLQKKCNKASKRLVDLDAVLKNSRFKTKEELAFTFLSWRLKKREKFLSSIRDHPKLF</sequence>
<comment type="caution">
    <text evidence="7">The sequence shown here is derived from an EMBL/GenBank/DDBJ whole genome shotgun (WGS) entry which is preliminary data.</text>
</comment>
<dbReference type="Pfam" id="PF00271">
    <property type="entry name" value="Helicase_C"/>
    <property type="match status" value="1"/>
</dbReference>
<name>A0A9P6NCJ2_9BASI</name>
<feature type="region of interest" description="Disordered" evidence="4">
    <location>
        <begin position="67"/>
        <end position="86"/>
    </location>
</feature>